<feature type="compositionally biased region" description="Pro residues" evidence="1">
    <location>
        <begin position="120"/>
        <end position="130"/>
    </location>
</feature>
<reference evidence="3 4" key="1">
    <citation type="submission" date="2020-08" db="EMBL/GenBank/DDBJ databases">
        <title>Genomic Encyclopedia of Type Strains, Phase III (KMG-III): the genomes of soil and plant-associated and newly described type strains.</title>
        <authorList>
            <person name="Whitman W."/>
        </authorList>
    </citation>
    <scope>NUCLEOTIDE SEQUENCE [LARGE SCALE GENOMIC DNA]</scope>
    <source>
        <strain evidence="3 4">CECT 8640</strain>
    </source>
</reference>
<evidence type="ECO:0008006" key="5">
    <source>
        <dbReference type="Google" id="ProtNLM"/>
    </source>
</evidence>
<keyword evidence="2" id="KW-0732">Signal</keyword>
<dbReference type="RefSeq" id="WP_184690155.1">
    <property type="nucleotide sequence ID" value="NZ_JACHJN010000003.1"/>
</dbReference>
<comment type="caution">
    <text evidence="3">The sequence shown here is derived from an EMBL/GenBank/DDBJ whole genome shotgun (WGS) entry which is preliminary data.</text>
</comment>
<feature type="chain" id="PRO_5039041775" description="Secreted protein" evidence="2">
    <location>
        <begin position="21"/>
        <end position="290"/>
    </location>
</feature>
<feature type="region of interest" description="Disordered" evidence="1">
    <location>
        <begin position="113"/>
        <end position="141"/>
    </location>
</feature>
<protein>
    <recommendedName>
        <fullName evidence="5">Secreted protein</fullName>
    </recommendedName>
</protein>
<evidence type="ECO:0000313" key="3">
    <source>
        <dbReference type="EMBL" id="MBB5955296.1"/>
    </source>
</evidence>
<name>A0A841CHZ6_9PSEU</name>
<feature type="signal peptide" evidence="2">
    <location>
        <begin position="1"/>
        <end position="20"/>
    </location>
</feature>
<dbReference type="Proteomes" id="UP000547510">
    <property type="component" value="Unassembled WGS sequence"/>
</dbReference>
<dbReference type="AlphaFoldDB" id="A0A841CHZ6"/>
<evidence type="ECO:0000256" key="1">
    <source>
        <dbReference type="SAM" id="MobiDB-lite"/>
    </source>
</evidence>
<dbReference type="EMBL" id="JACHJN010000003">
    <property type="protein sequence ID" value="MBB5955296.1"/>
    <property type="molecule type" value="Genomic_DNA"/>
</dbReference>
<sequence>MRLRVLALAVLLTGCGTATHGDGTPGGQVRPAAPPPADFPVAASPRPIVLVGPVLAVVDGFASGDEKLGSHSGAFEFAGPHPATPEPARVTLPDGPATLPFIPVADALGAMARQAEVPAAGPPSATPPTTTPGAGTTTAPAPPVKLVAVEFGSAEFPTDRGRRALPAWRFTTEAGSVVAWPALRPDAFWKPGEVRPAIVAGPASGTGADLTVPMASAPDPCPGDAPARNEPVVAETRTAVAVSLRTIGTVGDCPRTLVLKTQPYQVKLAEPLGNRLLVDGDGGVIAVTTP</sequence>
<gene>
    <name evidence="3" type="ORF">FHS29_001877</name>
</gene>
<keyword evidence="4" id="KW-1185">Reference proteome</keyword>
<organism evidence="3 4">
    <name type="scientific">Saccharothrix tamanrassetensis</name>
    <dbReference type="NCBI Taxonomy" id="1051531"/>
    <lineage>
        <taxon>Bacteria</taxon>
        <taxon>Bacillati</taxon>
        <taxon>Actinomycetota</taxon>
        <taxon>Actinomycetes</taxon>
        <taxon>Pseudonocardiales</taxon>
        <taxon>Pseudonocardiaceae</taxon>
        <taxon>Saccharothrix</taxon>
    </lineage>
</organism>
<dbReference type="PROSITE" id="PS51257">
    <property type="entry name" value="PROKAR_LIPOPROTEIN"/>
    <property type="match status" value="1"/>
</dbReference>
<evidence type="ECO:0000256" key="2">
    <source>
        <dbReference type="SAM" id="SignalP"/>
    </source>
</evidence>
<accession>A0A841CHZ6</accession>
<proteinExistence type="predicted"/>
<evidence type="ECO:0000313" key="4">
    <source>
        <dbReference type="Proteomes" id="UP000547510"/>
    </source>
</evidence>